<evidence type="ECO:0000313" key="2">
    <source>
        <dbReference type="Proteomes" id="UP000199114"/>
    </source>
</evidence>
<dbReference type="GO" id="GO:0030638">
    <property type="term" value="P:polyketide metabolic process"/>
    <property type="evidence" value="ECO:0007669"/>
    <property type="project" value="InterPro"/>
</dbReference>
<proteinExistence type="predicted"/>
<organism evidence="1 2">
    <name type="scientific">Natrinema salaciae</name>
    <dbReference type="NCBI Taxonomy" id="1186196"/>
    <lineage>
        <taxon>Archaea</taxon>
        <taxon>Methanobacteriati</taxon>
        <taxon>Methanobacteriota</taxon>
        <taxon>Stenosarchaea group</taxon>
        <taxon>Halobacteria</taxon>
        <taxon>Halobacteriales</taxon>
        <taxon>Natrialbaceae</taxon>
        <taxon>Natrinema</taxon>
    </lineage>
</organism>
<accession>A0A1H9QBA7</accession>
<reference evidence="2" key="1">
    <citation type="submission" date="2016-10" db="EMBL/GenBank/DDBJ databases">
        <authorList>
            <person name="Varghese N."/>
            <person name="Submissions S."/>
        </authorList>
    </citation>
    <scope>NUCLEOTIDE SEQUENCE [LARGE SCALE GENOMIC DNA]</scope>
    <source>
        <strain evidence="2">DSM 25055</strain>
    </source>
</reference>
<dbReference type="RefSeq" id="WP_139210968.1">
    <property type="nucleotide sequence ID" value="NZ_FOFD01000006.1"/>
</dbReference>
<protein>
    <recommendedName>
        <fullName evidence="3">SnoaL-like polyketide cyclase</fullName>
    </recommendedName>
</protein>
<dbReference type="PANTHER" id="PTHR38436">
    <property type="entry name" value="POLYKETIDE CYCLASE SNOAL-LIKE DOMAIN"/>
    <property type="match status" value="1"/>
</dbReference>
<dbReference type="InterPro" id="IPR032710">
    <property type="entry name" value="NTF2-like_dom_sf"/>
</dbReference>
<evidence type="ECO:0000313" key="1">
    <source>
        <dbReference type="EMBL" id="SER57791.1"/>
    </source>
</evidence>
<evidence type="ECO:0008006" key="3">
    <source>
        <dbReference type="Google" id="ProtNLM"/>
    </source>
</evidence>
<dbReference type="OrthoDB" id="8685at2157"/>
<name>A0A1H9QBA7_9EURY</name>
<dbReference type="EMBL" id="FOFD01000006">
    <property type="protein sequence ID" value="SER57791.1"/>
    <property type="molecule type" value="Genomic_DNA"/>
</dbReference>
<dbReference type="Pfam" id="PF07366">
    <property type="entry name" value="SnoaL"/>
    <property type="match status" value="1"/>
</dbReference>
<dbReference type="Proteomes" id="UP000199114">
    <property type="component" value="Unassembled WGS sequence"/>
</dbReference>
<gene>
    <name evidence="1" type="ORF">SAMN04489841_4153</name>
</gene>
<dbReference type="PANTHER" id="PTHR38436:SF1">
    <property type="entry name" value="ESTER CYCLASE"/>
    <property type="match status" value="1"/>
</dbReference>
<sequence length="136" mass="15758">MAMKVNQRKERVREYFDAIEQHEDGHIEELPAFVIDDVVNHNPVSSEDVEIRDTQGREAYKRHLESLTTAFPNLRLEIEDMVAEDDRVAVRFTLRGTQEGRLMGIEPTGRELTLSVIAIYRFEDGKIAERWGEASR</sequence>
<dbReference type="Gene3D" id="3.10.450.50">
    <property type="match status" value="1"/>
</dbReference>
<dbReference type="InterPro" id="IPR009959">
    <property type="entry name" value="Cyclase_SnoaL-like"/>
</dbReference>
<dbReference type="AlphaFoldDB" id="A0A1H9QBA7"/>
<dbReference type="SUPFAM" id="SSF54427">
    <property type="entry name" value="NTF2-like"/>
    <property type="match status" value="1"/>
</dbReference>
<keyword evidence="2" id="KW-1185">Reference proteome</keyword>